<keyword evidence="5" id="KW-1185">Reference proteome</keyword>
<dbReference type="InterPro" id="IPR036086">
    <property type="entry name" value="ParB/Sulfiredoxin_sf"/>
</dbReference>
<dbReference type="SUPFAM" id="SSF110849">
    <property type="entry name" value="ParB/Sulfiredoxin"/>
    <property type="match status" value="1"/>
</dbReference>
<dbReference type="EMBL" id="BAAAEN010000002">
    <property type="protein sequence ID" value="GAA0492388.1"/>
    <property type="molecule type" value="Genomic_DNA"/>
</dbReference>
<evidence type="ECO:0000313" key="5">
    <source>
        <dbReference type="Proteomes" id="UP001501706"/>
    </source>
</evidence>
<feature type="coiled-coil region" evidence="1">
    <location>
        <begin position="231"/>
        <end position="301"/>
    </location>
</feature>
<accession>A0ABN1B8V0</accession>
<protein>
    <recommendedName>
        <fullName evidence="3">ParB-like N-terminal domain-containing protein</fullName>
    </recommendedName>
</protein>
<dbReference type="InterPro" id="IPR003115">
    <property type="entry name" value="ParB_N"/>
</dbReference>
<gene>
    <name evidence="4" type="ORF">GCM10009097_05070</name>
</gene>
<feature type="compositionally biased region" description="Pro residues" evidence="2">
    <location>
        <begin position="217"/>
        <end position="226"/>
    </location>
</feature>
<evidence type="ECO:0000259" key="3">
    <source>
        <dbReference type="Pfam" id="PF02195"/>
    </source>
</evidence>
<dbReference type="RefSeq" id="WP_343927072.1">
    <property type="nucleotide sequence ID" value="NZ_BAAAEN010000002.1"/>
</dbReference>
<evidence type="ECO:0000256" key="2">
    <source>
        <dbReference type="SAM" id="MobiDB-lite"/>
    </source>
</evidence>
<dbReference type="SUPFAM" id="SSF75704">
    <property type="entry name" value="Mitotic arrest deficient-like 1, Mad1"/>
    <property type="match status" value="1"/>
</dbReference>
<organism evidence="4 5">
    <name type="scientific">Pigmentiphaga daeguensis</name>
    <dbReference type="NCBI Taxonomy" id="414049"/>
    <lineage>
        <taxon>Bacteria</taxon>
        <taxon>Pseudomonadati</taxon>
        <taxon>Pseudomonadota</taxon>
        <taxon>Betaproteobacteria</taxon>
        <taxon>Burkholderiales</taxon>
        <taxon>Alcaligenaceae</taxon>
        <taxon>Pigmentiphaga</taxon>
    </lineage>
</organism>
<dbReference type="Pfam" id="PF02195">
    <property type="entry name" value="ParB_N"/>
    <property type="match status" value="1"/>
</dbReference>
<proteinExistence type="predicted"/>
<keyword evidence="1" id="KW-0175">Coiled coil</keyword>
<feature type="region of interest" description="Disordered" evidence="2">
    <location>
        <begin position="169"/>
        <end position="231"/>
    </location>
</feature>
<comment type="caution">
    <text evidence="4">The sequence shown here is derived from an EMBL/GenBank/DDBJ whole genome shotgun (WGS) entry which is preliminary data.</text>
</comment>
<evidence type="ECO:0000256" key="1">
    <source>
        <dbReference type="SAM" id="Coils"/>
    </source>
</evidence>
<evidence type="ECO:0000313" key="4">
    <source>
        <dbReference type="EMBL" id="GAA0492388.1"/>
    </source>
</evidence>
<name>A0ABN1B8V0_9BURK</name>
<reference evidence="4 5" key="1">
    <citation type="journal article" date="2019" name="Int. J. Syst. Evol. Microbiol.">
        <title>The Global Catalogue of Microorganisms (GCM) 10K type strain sequencing project: providing services to taxonomists for standard genome sequencing and annotation.</title>
        <authorList>
            <consortium name="The Broad Institute Genomics Platform"/>
            <consortium name="The Broad Institute Genome Sequencing Center for Infectious Disease"/>
            <person name="Wu L."/>
            <person name="Ma J."/>
        </authorList>
    </citation>
    <scope>NUCLEOTIDE SEQUENCE [LARGE SCALE GENOMIC DNA]</scope>
    <source>
        <strain evidence="4 5">JCM 14330</strain>
    </source>
</reference>
<dbReference type="Proteomes" id="UP001501706">
    <property type="component" value="Unassembled WGS sequence"/>
</dbReference>
<feature type="domain" description="ParB-like N-terminal" evidence="3">
    <location>
        <begin position="5"/>
        <end position="93"/>
    </location>
</feature>
<sequence>MQLINLPLDDIRIDGGTQPRTAINEDVVADYAAALTDGEKLPPVVVFFDGVAHWLADGFHRYRAHRGIGMLSIQADVRGGTRRDAILHSVGANASHGLRRTNDDKRKAVRTLLADSEWAAWSDNQLARACRVSPHTVAAVRKEVTMQMHSEESTARTYTTRHGAQAVMNTANIGRRDPPAAGAAEGEPEVPAPAAPPVERKVDTPPPIAPEVSIKPAPAPTSPPNPQQERIGDLEEQIDALRERNSELERENEALRLAADPAALTRIEQLQSQIQALTLARDTQMEKAANLVREVHRLRRRLGESDA</sequence>